<organism evidence="8 9">
    <name type="scientific">Microctonus aethiopoides</name>
    <dbReference type="NCBI Taxonomy" id="144406"/>
    <lineage>
        <taxon>Eukaryota</taxon>
        <taxon>Metazoa</taxon>
        <taxon>Ecdysozoa</taxon>
        <taxon>Arthropoda</taxon>
        <taxon>Hexapoda</taxon>
        <taxon>Insecta</taxon>
        <taxon>Pterygota</taxon>
        <taxon>Neoptera</taxon>
        <taxon>Endopterygota</taxon>
        <taxon>Hymenoptera</taxon>
        <taxon>Apocrita</taxon>
        <taxon>Ichneumonoidea</taxon>
        <taxon>Braconidae</taxon>
        <taxon>Euphorinae</taxon>
        <taxon>Microctonus</taxon>
    </lineage>
</organism>
<evidence type="ECO:0000313" key="9">
    <source>
        <dbReference type="Proteomes" id="UP001168990"/>
    </source>
</evidence>
<evidence type="ECO:0000256" key="3">
    <source>
        <dbReference type="ARBA" id="ARBA00022525"/>
    </source>
</evidence>
<dbReference type="PRINTS" id="PR00276">
    <property type="entry name" value="INSULINFAMLY"/>
</dbReference>
<dbReference type="PROSITE" id="PS00262">
    <property type="entry name" value="INSULIN"/>
    <property type="match status" value="1"/>
</dbReference>
<comment type="subcellular location">
    <subcellularLocation>
        <location evidence="1 6">Secreted</location>
    </subcellularLocation>
</comment>
<comment type="caution">
    <text evidence="8">The sequence shown here is derived from an EMBL/GenBank/DDBJ whole genome shotgun (WGS) entry which is preliminary data.</text>
</comment>
<dbReference type="InterPro" id="IPR022352">
    <property type="entry name" value="Ins/IGF/rlx"/>
</dbReference>
<dbReference type="PANTHER" id="PTHR46886:SF1">
    <property type="entry name" value="INSULIN-LIKE GROWTH FACTOR II"/>
    <property type="match status" value="1"/>
</dbReference>
<dbReference type="InterPro" id="IPR016179">
    <property type="entry name" value="Insulin-like"/>
</dbReference>
<dbReference type="SUPFAM" id="SSF56994">
    <property type="entry name" value="Insulin-like"/>
    <property type="match status" value="1"/>
</dbReference>
<evidence type="ECO:0000256" key="2">
    <source>
        <dbReference type="ARBA" id="ARBA00009034"/>
    </source>
</evidence>
<evidence type="ECO:0000256" key="4">
    <source>
        <dbReference type="ARBA" id="ARBA00022685"/>
    </source>
</evidence>
<dbReference type="GO" id="GO:0005179">
    <property type="term" value="F:hormone activity"/>
    <property type="evidence" value="ECO:0007669"/>
    <property type="project" value="InterPro"/>
</dbReference>
<reference evidence="8" key="2">
    <citation type="submission" date="2023-03" db="EMBL/GenBank/DDBJ databases">
        <authorList>
            <person name="Inwood S.N."/>
            <person name="Skelly J.G."/>
            <person name="Guhlin J."/>
            <person name="Harrop T.W.R."/>
            <person name="Goldson S.G."/>
            <person name="Dearden P.K."/>
        </authorList>
    </citation>
    <scope>NUCLEOTIDE SEQUENCE</scope>
    <source>
        <strain evidence="8">Irish</strain>
        <tissue evidence="8">Whole body</tissue>
    </source>
</reference>
<evidence type="ECO:0000256" key="6">
    <source>
        <dbReference type="RuleBase" id="RU000406"/>
    </source>
</evidence>
<keyword evidence="5" id="KW-0732">Signal</keyword>
<dbReference type="Proteomes" id="UP001168990">
    <property type="component" value="Unassembled WGS sequence"/>
</dbReference>
<protein>
    <recommendedName>
        <fullName evidence="7">Insulin-like domain-containing protein</fullName>
    </recommendedName>
</protein>
<gene>
    <name evidence="8" type="ORF">PV328_008294</name>
</gene>
<keyword evidence="4" id="KW-0165">Cleavage on pair of basic residues</keyword>
<dbReference type="AlphaFoldDB" id="A0AA39CAI2"/>
<keyword evidence="3 6" id="KW-0964">Secreted</keyword>
<reference evidence="8" key="1">
    <citation type="journal article" date="2023" name="bioRxiv">
        <title>Scaffold-level genome assemblies of two parasitoid biocontrol wasps reveal the parthenogenesis mechanism and an associated novel virus.</title>
        <authorList>
            <person name="Inwood S."/>
            <person name="Skelly J."/>
            <person name="Guhlin J."/>
            <person name="Harrop T."/>
            <person name="Goldson S."/>
            <person name="Dearden P."/>
        </authorList>
    </citation>
    <scope>NUCLEOTIDE SEQUENCE</scope>
    <source>
        <strain evidence="8">Irish</strain>
        <tissue evidence="8">Whole body</tissue>
    </source>
</reference>
<dbReference type="InterPro" id="IPR036438">
    <property type="entry name" value="Insulin-like_sf"/>
</dbReference>
<name>A0AA39CAI2_9HYME</name>
<evidence type="ECO:0000256" key="5">
    <source>
        <dbReference type="ARBA" id="ARBA00022729"/>
    </source>
</evidence>
<keyword evidence="9" id="KW-1185">Reference proteome</keyword>
<evidence type="ECO:0000313" key="8">
    <source>
        <dbReference type="EMBL" id="KAK0160944.1"/>
    </source>
</evidence>
<accession>A0AA39CAI2</accession>
<dbReference type="PANTHER" id="PTHR46886">
    <property type="entry name" value="INSULIN-LIKE GROWTH FACTOR II"/>
    <property type="match status" value="1"/>
</dbReference>
<sequence length="90" mass="9879">MSDEKSSIVTFVNSAPHKGAQLRLCSKSLSDALYLVCSNRGYNEPFSNNGDDDTKPSVPSGPGIVEECCHRWCSYAQLEQYCKPSTEATK</sequence>
<dbReference type="SMART" id="SM00078">
    <property type="entry name" value="IlGF"/>
    <property type="match status" value="1"/>
</dbReference>
<evidence type="ECO:0000256" key="1">
    <source>
        <dbReference type="ARBA" id="ARBA00004613"/>
    </source>
</evidence>
<dbReference type="Gene3D" id="1.10.100.10">
    <property type="entry name" value="Insulin-like"/>
    <property type="match status" value="1"/>
</dbReference>
<comment type="similarity">
    <text evidence="2 6">Belongs to the insulin family.</text>
</comment>
<dbReference type="GO" id="GO:0005576">
    <property type="term" value="C:extracellular region"/>
    <property type="evidence" value="ECO:0007669"/>
    <property type="project" value="UniProtKB-SubCell"/>
</dbReference>
<dbReference type="Pfam" id="PF00049">
    <property type="entry name" value="Insulin"/>
    <property type="match status" value="1"/>
</dbReference>
<dbReference type="EMBL" id="JAQQBS010001423">
    <property type="protein sequence ID" value="KAK0160944.1"/>
    <property type="molecule type" value="Genomic_DNA"/>
</dbReference>
<evidence type="ECO:0000259" key="7">
    <source>
        <dbReference type="SMART" id="SM00078"/>
    </source>
</evidence>
<feature type="domain" description="Insulin-like" evidence="7">
    <location>
        <begin position="22"/>
        <end position="82"/>
    </location>
</feature>
<proteinExistence type="inferred from homology"/>
<dbReference type="InterPro" id="IPR022353">
    <property type="entry name" value="Insulin_CS"/>
</dbReference>